<reference evidence="3 4" key="2">
    <citation type="journal article" date="2022" name="Res Sq">
        <title>Evolution of multicellular longitudinally dividing oral cavity symbionts (Neisseriaceae).</title>
        <authorList>
            <person name="Nyongesa S."/>
            <person name="Weber P."/>
            <person name="Bernet E."/>
            <person name="Pullido F."/>
            <person name="Nieckarz M."/>
            <person name="Delaby M."/>
            <person name="Nieves C."/>
            <person name="Viehboeck T."/>
            <person name="Krause N."/>
            <person name="Rivera-Millot A."/>
            <person name="Nakamura A."/>
            <person name="Vischer N."/>
            <person name="VanNieuwenhze M."/>
            <person name="Brun Y."/>
            <person name="Cava F."/>
            <person name="Bulgheresi S."/>
            <person name="Veyrier F."/>
        </authorList>
    </citation>
    <scope>NUCLEOTIDE SEQUENCE [LARGE SCALE GENOMIC DNA]</scope>
    <source>
        <strain evidence="3 4">SN4</strain>
    </source>
</reference>
<name>A0ABY4E833_9NEIS</name>
<keyword evidence="1" id="KW-0732">Signal</keyword>
<feature type="signal peptide" evidence="1">
    <location>
        <begin position="1"/>
        <end position="23"/>
    </location>
</feature>
<protein>
    <recommendedName>
        <fullName evidence="5">Lipoprotein</fullName>
    </recommendedName>
</protein>
<proteinExistence type="predicted"/>
<sequence length="90" mass="10012">MTIKRTLCGLLAAFLLASCGSTADRHDVTLQQSSQAALDLLQIEADQRRAMIEWHQTKLRIEAETKEYEAALEAALVARRATGDYGEVYD</sequence>
<keyword evidence="4" id="KW-1185">Reference proteome</keyword>
<dbReference type="Proteomes" id="UP000832011">
    <property type="component" value="Chromosome"/>
</dbReference>
<dbReference type="EMBL" id="CP091511">
    <property type="protein sequence ID" value="UOO89547.1"/>
    <property type="molecule type" value="Genomic_DNA"/>
</dbReference>
<evidence type="ECO:0000313" key="2">
    <source>
        <dbReference type="EMBL" id="UOO89097.1"/>
    </source>
</evidence>
<gene>
    <name evidence="3" type="ORF">LVJ82_00765</name>
    <name evidence="2" type="ORF">LVJ82_16895</name>
</gene>
<dbReference type="RefSeq" id="WP_058356803.1">
    <property type="nucleotide sequence ID" value="NZ_CABKVG010000010.1"/>
</dbReference>
<organism evidence="3 4">
    <name type="scientific">Vitreoscilla massiliensis</name>
    <dbReference type="NCBI Taxonomy" id="1689272"/>
    <lineage>
        <taxon>Bacteria</taxon>
        <taxon>Pseudomonadati</taxon>
        <taxon>Pseudomonadota</taxon>
        <taxon>Betaproteobacteria</taxon>
        <taxon>Neisseriales</taxon>
        <taxon>Neisseriaceae</taxon>
        <taxon>Vitreoscilla</taxon>
    </lineage>
</organism>
<evidence type="ECO:0000313" key="4">
    <source>
        <dbReference type="Proteomes" id="UP000832011"/>
    </source>
</evidence>
<feature type="chain" id="PRO_5045034137" description="Lipoprotein" evidence="1">
    <location>
        <begin position="24"/>
        <end position="90"/>
    </location>
</feature>
<dbReference type="EMBL" id="CP091511">
    <property type="protein sequence ID" value="UOO89097.1"/>
    <property type="molecule type" value="Genomic_DNA"/>
</dbReference>
<evidence type="ECO:0000256" key="1">
    <source>
        <dbReference type="SAM" id="SignalP"/>
    </source>
</evidence>
<reference evidence="3" key="1">
    <citation type="submission" date="2021-12" db="EMBL/GenBank/DDBJ databases">
        <authorList>
            <person name="Veyrier F.J."/>
        </authorList>
    </citation>
    <scope>NUCLEOTIDE SEQUENCE</scope>
    <source>
        <strain evidence="3">SN4</strain>
    </source>
</reference>
<accession>A0ABY4E833</accession>
<evidence type="ECO:0000313" key="3">
    <source>
        <dbReference type="EMBL" id="UOO89547.1"/>
    </source>
</evidence>
<evidence type="ECO:0008006" key="5">
    <source>
        <dbReference type="Google" id="ProtNLM"/>
    </source>
</evidence>
<dbReference type="PROSITE" id="PS51257">
    <property type="entry name" value="PROKAR_LIPOPROTEIN"/>
    <property type="match status" value="1"/>
</dbReference>